<dbReference type="Gene3D" id="3.40.50.1820">
    <property type="entry name" value="alpha/beta hydrolase"/>
    <property type="match status" value="1"/>
</dbReference>
<dbReference type="PANTHER" id="PTHR11005">
    <property type="entry name" value="LYSOSOMAL ACID LIPASE-RELATED"/>
    <property type="match status" value="1"/>
</dbReference>
<evidence type="ECO:0000313" key="11">
    <source>
        <dbReference type="EMBL" id="CAH0387437.1"/>
    </source>
</evidence>
<reference evidence="11" key="1">
    <citation type="submission" date="2021-12" db="EMBL/GenBank/DDBJ databases">
        <authorList>
            <person name="King R."/>
        </authorList>
    </citation>
    <scope>NUCLEOTIDE SEQUENCE</scope>
</reference>
<evidence type="ECO:0000256" key="3">
    <source>
        <dbReference type="ARBA" id="ARBA00022801"/>
    </source>
</evidence>
<keyword evidence="3 7" id="KW-0378">Hydrolase</keyword>
<dbReference type="GO" id="GO:0016788">
    <property type="term" value="F:hydrolase activity, acting on ester bonds"/>
    <property type="evidence" value="ECO:0007669"/>
    <property type="project" value="InterPro"/>
</dbReference>
<dbReference type="InterPro" id="IPR029058">
    <property type="entry name" value="AB_hydrolase_fold"/>
</dbReference>
<feature type="active site" description="Charge relay system" evidence="8">
    <location>
        <position position="372"/>
    </location>
</feature>
<dbReference type="SUPFAM" id="SSF53474">
    <property type="entry name" value="alpha/beta-Hydrolases"/>
    <property type="match status" value="1"/>
</dbReference>
<dbReference type="AlphaFoldDB" id="A0A9P0ABQ0"/>
<evidence type="ECO:0000259" key="10">
    <source>
        <dbReference type="Pfam" id="PF04083"/>
    </source>
</evidence>
<dbReference type="InterPro" id="IPR025483">
    <property type="entry name" value="Lipase_euk"/>
</dbReference>
<dbReference type="FunFam" id="3.40.50.1820:FF:000057">
    <property type="entry name" value="Lipase"/>
    <property type="match status" value="1"/>
</dbReference>
<evidence type="ECO:0000256" key="2">
    <source>
        <dbReference type="ARBA" id="ARBA00022729"/>
    </source>
</evidence>
<organism evidence="11 12">
    <name type="scientific">Bemisia tabaci</name>
    <name type="common">Sweetpotato whitefly</name>
    <name type="synonym">Aleurodes tabaci</name>
    <dbReference type="NCBI Taxonomy" id="7038"/>
    <lineage>
        <taxon>Eukaryota</taxon>
        <taxon>Metazoa</taxon>
        <taxon>Ecdysozoa</taxon>
        <taxon>Arthropoda</taxon>
        <taxon>Hexapoda</taxon>
        <taxon>Insecta</taxon>
        <taxon>Pterygota</taxon>
        <taxon>Neoptera</taxon>
        <taxon>Paraneoptera</taxon>
        <taxon>Hemiptera</taxon>
        <taxon>Sternorrhyncha</taxon>
        <taxon>Aleyrodoidea</taxon>
        <taxon>Aleyrodidae</taxon>
        <taxon>Aleyrodinae</taxon>
        <taxon>Bemisia</taxon>
    </lineage>
</organism>
<dbReference type="GO" id="GO:0016042">
    <property type="term" value="P:lipid catabolic process"/>
    <property type="evidence" value="ECO:0007669"/>
    <property type="project" value="UniProtKB-KW"/>
</dbReference>
<evidence type="ECO:0000256" key="6">
    <source>
        <dbReference type="ARBA" id="ARBA00023180"/>
    </source>
</evidence>
<keyword evidence="6" id="KW-0325">Glycoprotein</keyword>
<protein>
    <recommendedName>
        <fullName evidence="7">Lipase</fullName>
    </recommendedName>
</protein>
<proteinExistence type="inferred from homology"/>
<keyword evidence="12" id="KW-1185">Reference proteome</keyword>
<sequence>MNSNTSRAVDKAEEEPKCPSGRFGEEEDKRECISPNIWNLFVICAAALALQPSLVSGASLEETAKMDSAEVLKYYGYPAETHRVQTIDGYILTLHRIPNKKSKRPPVLIMHGILDSSFTWLLTGPQTALGFKLFDSGYDVWLGNFRGNVYSQSHNWLSTDQDEYWDFSWDEMGKRDLPAMVDYVLHRTGRPKLFHIGHSMGTTTFFVLTSSMPSYNKKFVAHFSLSPVGYWGNSASFFWKILAPVEMALSEFMHKTNHGGFLVDQDAESIRDFCTMNPSTERLCKLFLHCSFGFSNVLRNETIYNVVTAHIPAGTSVKAFNHYTQLMKSGRFCNYDSHDMKRNYLRYGTARPPEYNVSAITVPVQFYYAANDAVSVPVDVIKLYTQLRNPIGLHLVQDTLFNHIDFTIDPKAYKLIYRKMIKMMNSLSL</sequence>
<keyword evidence="4 7" id="KW-0442">Lipid degradation</keyword>
<dbReference type="PIRSF" id="PIRSF000862">
    <property type="entry name" value="Steryl_ester_lip"/>
    <property type="match status" value="1"/>
</dbReference>
<feature type="region of interest" description="Disordered" evidence="9">
    <location>
        <begin position="1"/>
        <end position="25"/>
    </location>
</feature>
<keyword evidence="2" id="KW-0732">Signal</keyword>
<evidence type="ECO:0000256" key="8">
    <source>
        <dbReference type="PIRSR" id="PIRSR000862-1"/>
    </source>
</evidence>
<comment type="similarity">
    <text evidence="1 7">Belongs to the AB hydrolase superfamily. Lipase family.</text>
</comment>
<evidence type="ECO:0000256" key="7">
    <source>
        <dbReference type="PIRNR" id="PIRNR000862"/>
    </source>
</evidence>
<accession>A0A9P0ABQ0</accession>
<dbReference type="Pfam" id="PF04083">
    <property type="entry name" value="Abhydro_lipase"/>
    <property type="match status" value="1"/>
</dbReference>
<evidence type="ECO:0000256" key="1">
    <source>
        <dbReference type="ARBA" id="ARBA00010701"/>
    </source>
</evidence>
<dbReference type="Proteomes" id="UP001152759">
    <property type="component" value="Chromosome 3"/>
</dbReference>
<evidence type="ECO:0000256" key="5">
    <source>
        <dbReference type="ARBA" id="ARBA00023098"/>
    </source>
</evidence>
<evidence type="ECO:0000256" key="9">
    <source>
        <dbReference type="SAM" id="MobiDB-lite"/>
    </source>
</evidence>
<evidence type="ECO:0000313" key="12">
    <source>
        <dbReference type="Proteomes" id="UP001152759"/>
    </source>
</evidence>
<feature type="active site" description="Nucleophile" evidence="8">
    <location>
        <position position="199"/>
    </location>
</feature>
<gene>
    <name evidence="11" type="ORF">BEMITA_LOCUS6455</name>
</gene>
<feature type="active site" description="Charge relay system" evidence="8">
    <location>
        <position position="403"/>
    </location>
</feature>
<feature type="domain" description="Partial AB-hydrolase lipase" evidence="10">
    <location>
        <begin position="70"/>
        <end position="123"/>
    </location>
</feature>
<feature type="compositionally biased region" description="Basic and acidic residues" evidence="9">
    <location>
        <begin position="8"/>
        <end position="25"/>
    </location>
</feature>
<name>A0A9P0ABQ0_BEMTA</name>
<dbReference type="EMBL" id="OU963864">
    <property type="protein sequence ID" value="CAH0387437.1"/>
    <property type="molecule type" value="Genomic_DNA"/>
</dbReference>
<dbReference type="InterPro" id="IPR006693">
    <property type="entry name" value="AB_hydrolase_lipase"/>
</dbReference>
<evidence type="ECO:0000256" key="4">
    <source>
        <dbReference type="ARBA" id="ARBA00022963"/>
    </source>
</evidence>
<keyword evidence="5" id="KW-0443">Lipid metabolism</keyword>